<reference evidence="2 3" key="1">
    <citation type="submission" date="2019-02" db="EMBL/GenBank/DDBJ databases">
        <title>Genomic plasticity associated with the antimicrobial resistance in Vibrio cholerae.</title>
        <authorList>
            <person name="Verma J."/>
            <person name="Bag S."/>
            <person name="Saha B."/>
            <person name="Kumar P."/>
            <person name="Ghosh T.S."/>
            <person name="Dayal M."/>
            <person name="Senapati T."/>
            <person name="Mehra S."/>
            <person name="Dey P."/>
            <person name="Desigamani A."/>
            <person name="Kumar D."/>
            <person name="Rana P."/>
            <person name="Kumar B."/>
            <person name="Maiti T.K."/>
            <person name="Sharma N.C."/>
            <person name="Bhadra R.K."/>
            <person name="Mutreja A."/>
            <person name="Nair G.B."/>
            <person name="Ramamurthy T."/>
            <person name="Das B."/>
        </authorList>
    </citation>
    <scope>NUCLEOTIDE SEQUENCE [LARGE SCALE GENOMIC DNA]</scope>
    <source>
        <strain evidence="2 3">IDH06781</strain>
    </source>
</reference>
<evidence type="ECO:0000313" key="3">
    <source>
        <dbReference type="Proteomes" id="UP000294145"/>
    </source>
</evidence>
<gene>
    <name evidence="2" type="ORF">EYB64_16060</name>
</gene>
<sequence length="496" mass="55914">MNIVDRHGRPFASAQSYEGATRDPRGRNWPAPSVGPNRALATAGKPLRNRTRHAYRNSLLMRSGLNKNTTNEIGKGYTLISACTDEAFRKEIQRLWLVISKQLDPWGDLNFGGICHLAALSRRMSGEVFIRRLNRRLDSGLIAPVQVELLEADMCPQDLNRQLGPNHRIVQGIEFVGKLKVAFWFYKAHPDDGIESVSLNDCIRVPARDVLHHYKPTRPGQVRAEPETAAALIKDRTLHEYNDNELVRKRERAGLTGVLYREGFGEEAWEFDPHTGKPLFADADAANPVETISAGTWLRMVPGEKAMPFDGDNTGQGYADFLRWESLLYAAGMDIPYPLLTGDWAGLNDRLVRAFLNEYRRSISFDQENLSGFQVAFGIWRWVVEVLITTGQLSAPGFANDPWKYYAVDVRPDAWKHLHPEQDINARNKAVASHISNGEREAAEYGTDIEKNMRINARLLKQWETILKEEGVENPPAKLGGLFSASENMEHADDET</sequence>
<feature type="region of interest" description="Disordered" evidence="1">
    <location>
        <begin position="477"/>
        <end position="496"/>
    </location>
</feature>
<dbReference type="RefSeq" id="WP_154813844.1">
    <property type="nucleotide sequence ID" value="NZ_SISP01000032.1"/>
</dbReference>
<dbReference type="Proteomes" id="UP000294145">
    <property type="component" value="Unassembled WGS sequence"/>
</dbReference>
<evidence type="ECO:0000256" key="1">
    <source>
        <dbReference type="SAM" id="MobiDB-lite"/>
    </source>
</evidence>
<dbReference type="AlphaFoldDB" id="A0A7Z7VMB9"/>
<proteinExistence type="predicted"/>
<name>A0A7Z7VMB9_VIBCL</name>
<dbReference type="InterPro" id="IPR006429">
    <property type="entry name" value="Phage_lambda_portal"/>
</dbReference>
<dbReference type="GO" id="GO:0019068">
    <property type="term" value="P:virion assembly"/>
    <property type="evidence" value="ECO:0007669"/>
    <property type="project" value="InterPro"/>
</dbReference>
<accession>A0A7Z7VMB9</accession>
<organism evidence="2 3">
    <name type="scientific">Vibrio cholerae</name>
    <dbReference type="NCBI Taxonomy" id="666"/>
    <lineage>
        <taxon>Bacteria</taxon>
        <taxon>Pseudomonadati</taxon>
        <taxon>Pseudomonadota</taxon>
        <taxon>Gammaproteobacteria</taxon>
        <taxon>Vibrionales</taxon>
        <taxon>Vibrionaceae</taxon>
        <taxon>Vibrio</taxon>
    </lineage>
</organism>
<comment type="caution">
    <text evidence="2">The sequence shown here is derived from an EMBL/GenBank/DDBJ whole genome shotgun (WGS) entry which is preliminary data.</text>
</comment>
<dbReference type="GO" id="GO:0005198">
    <property type="term" value="F:structural molecule activity"/>
    <property type="evidence" value="ECO:0007669"/>
    <property type="project" value="InterPro"/>
</dbReference>
<feature type="region of interest" description="Disordered" evidence="1">
    <location>
        <begin position="1"/>
        <end position="47"/>
    </location>
</feature>
<dbReference type="Pfam" id="PF05136">
    <property type="entry name" value="Phage_portal_2"/>
    <property type="match status" value="1"/>
</dbReference>
<protein>
    <submittedName>
        <fullName evidence="2">Phage portal protein</fullName>
    </submittedName>
</protein>
<evidence type="ECO:0000313" key="2">
    <source>
        <dbReference type="EMBL" id="TBM39752.1"/>
    </source>
</evidence>
<dbReference type="EMBL" id="SISP01000032">
    <property type="protein sequence ID" value="TBM39752.1"/>
    <property type="molecule type" value="Genomic_DNA"/>
</dbReference>